<evidence type="ECO:0000256" key="8">
    <source>
        <dbReference type="ARBA" id="ARBA00023002"/>
    </source>
</evidence>
<protein>
    <recommendedName>
        <fullName evidence="5 12">Histidinol dehydrogenase</fullName>
        <shortName evidence="12">HDH</shortName>
        <ecNumber evidence="4 12">1.1.1.23</ecNumber>
    </recommendedName>
</protein>
<name>A0A220UA43_9MICO</name>
<evidence type="ECO:0000256" key="16">
    <source>
        <dbReference type="PIRSR" id="PIRSR000099-3"/>
    </source>
</evidence>
<evidence type="ECO:0000256" key="2">
    <source>
        <dbReference type="ARBA" id="ARBA00004940"/>
    </source>
</evidence>
<dbReference type="PROSITE" id="PS00611">
    <property type="entry name" value="HISOL_DEHYDROGENASE"/>
    <property type="match status" value="1"/>
</dbReference>
<comment type="cofactor">
    <cofactor evidence="12 17">
        <name>Zn(2+)</name>
        <dbReference type="ChEBI" id="CHEBI:29105"/>
    </cofactor>
    <text evidence="12 17">Binds 1 zinc ion per subunit.</text>
</comment>
<feature type="binding site" evidence="12 16">
    <location>
        <position position="276"/>
    </location>
    <ligand>
        <name>substrate</name>
    </ligand>
</feature>
<evidence type="ECO:0000256" key="11">
    <source>
        <dbReference type="ARBA" id="ARBA00049489"/>
    </source>
</evidence>
<gene>
    <name evidence="12 19" type="primary">hisD</name>
    <name evidence="19" type="ORF">CFK39_03415</name>
</gene>
<evidence type="ECO:0000313" key="20">
    <source>
        <dbReference type="Proteomes" id="UP000198398"/>
    </source>
</evidence>
<organism evidence="19 20">
    <name type="scientific">Brachybacterium avium</name>
    <dbReference type="NCBI Taxonomy" id="2017485"/>
    <lineage>
        <taxon>Bacteria</taxon>
        <taxon>Bacillati</taxon>
        <taxon>Actinomycetota</taxon>
        <taxon>Actinomycetes</taxon>
        <taxon>Micrococcales</taxon>
        <taxon>Dermabacteraceae</taxon>
        <taxon>Brachybacterium</taxon>
    </lineage>
</organism>
<dbReference type="GO" id="GO:0051287">
    <property type="term" value="F:NAD binding"/>
    <property type="evidence" value="ECO:0007669"/>
    <property type="project" value="InterPro"/>
</dbReference>
<keyword evidence="8 12" id="KW-0560">Oxidoreductase</keyword>
<evidence type="ECO:0000256" key="3">
    <source>
        <dbReference type="ARBA" id="ARBA00010178"/>
    </source>
</evidence>
<feature type="binding site" evidence="12 17">
    <location>
        <position position="376"/>
    </location>
    <ligand>
        <name>Zn(2+)</name>
        <dbReference type="ChEBI" id="CHEBI:29105"/>
    </ligand>
</feature>
<dbReference type="GO" id="GO:0004399">
    <property type="term" value="F:histidinol dehydrogenase activity"/>
    <property type="evidence" value="ECO:0007669"/>
    <property type="project" value="UniProtKB-UniRule"/>
</dbReference>
<keyword evidence="7 12" id="KW-0862">Zinc</keyword>
<dbReference type="InterPro" id="IPR012131">
    <property type="entry name" value="Hstdl_DH"/>
</dbReference>
<feature type="binding site" evidence="12 17">
    <location>
        <position position="435"/>
    </location>
    <ligand>
        <name>Zn(2+)</name>
        <dbReference type="ChEBI" id="CHEBI:29105"/>
    </ligand>
</feature>
<feature type="active site" description="Proton acceptor" evidence="12 14">
    <location>
        <position position="343"/>
    </location>
</feature>
<dbReference type="InterPro" id="IPR016161">
    <property type="entry name" value="Ald_DH/histidinol_DH"/>
</dbReference>
<evidence type="ECO:0000256" key="5">
    <source>
        <dbReference type="ARBA" id="ARBA00016531"/>
    </source>
</evidence>
<feature type="active site" description="Proton acceptor" evidence="12 14">
    <location>
        <position position="342"/>
    </location>
</feature>
<dbReference type="EMBL" id="CP022316">
    <property type="protein sequence ID" value="ASK65029.1"/>
    <property type="molecule type" value="Genomic_DNA"/>
</dbReference>
<feature type="binding site" evidence="12 15">
    <location>
        <position position="135"/>
    </location>
    <ligand>
        <name>NAD(+)</name>
        <dbReference type="ChEBI" id="CHEBI:57540"/>
    </ligand>
</feature>
<feature type="binding site" evidence="12 17">
    <location>
        <position position="276"/>
    </location>
    <ligand>
        <name>Zn(2+)</name>
        <dbReference type="ChEBI" id="CHEBI:29105"/>
    </ligand>
</feature>
<keyword evidence="12" id="KW-0028">Amino-acid biosynthesis</keyword>
<sequence>MPASAPFLAVTDLRTRTLTPAELTAALPRAELDVEAAATAVRPVVEDVAARGAEAVLEASERFDGIRPEHLRVPQAELQRALEELDPAIRSALEESAERVRRVDTAQARPAQSVEVVPGGTVTQRWVPVARVGLYVPGGRAVLPSSVVMNVVPAQVAGVQQIVLASPPQKEFGGLPHPTIMAACALLGVTEVIAAGGAQAIALLAHGADDLGDGAALESVDLVTGPGNVYVAAAKRLVRGTVGIDAEAGPTEIAILADGAADPAYVAADLISQAEHDPLAASVLVTESPELAAAVEAELAVQVPQALHRERIEQALRGQQSGIVLVTDLDQGLAVVDAYGAEHLEIQTADAAEVAARVTNAGAVFVGPHSPVSLGDYAAGSNHVLPTGGTSRFTGGLGVQTFLRGIHVVHYDRDALAGARTAATTLAAAEGLPAHGAAIDLRFER</sequence>
<dbReference type="PANTHER" id="PTHR21256:SF2">
    <property type="entry name" value="HISTIDINE BIOSYNTHESIS TRIFUNCTIONAL PROTEIN"/>
    <property type="match status" value="1"/>
</dbReference>
<feature type="binding site" evidence="12 16">
    <location>
        <position position="376"/>
    </location>
    <ligand>
        <name>substrate</name>
    </ligand>
</feature>
<keyword evidence="6 12" id="KW-0479">Metal-binding</keyword>
<evidence type="ECO:0000256" key="12">
    <source>
        <dbReference type="HAMAP-Rule" id="MF_01024"/>
    </source>
</evidence>
<evidence type="ECO:0000256" key="6">
    <source>
        <dbReference type="ARBA" id="ARBA00022723"/>
    </source>
</evidence>
<evidence type="ECO:0000256" key="18">
    <source>
        <dbReference type="RuleBase" id="RU004175"/>
    </source>
</evidence>
<feature type="binding site" evidence="12 15">
    <location>
        <position position="228"/>
    </location>
    <ligand>
        <name>NAD(+)</name>
        <dbReference type="ChEBI" id="CHEBI:57540"/>
    </ligand>
</feature>
<evidence type="ECO:0000256" key="10">
    <source>
        <dbReference type="ARBA" id="ARBA00023102"/>
    </source>
</evidence>
<comment type="function">
    <text evidence="1 12">Catalyzes the sequential NAD-dependent oxidations of L-histidinol to L-histidinaldehyde and then to L-histidine.</text>
</comment>
<dbReference type="EC" id="1.1.1.23" evidence="4 12"/>
<feature type="binding site" evidence="12 15">
    <location>
        <position position="199"/>
    </location>
    <ligand>
        <name>NAD(+)</name>
        <dbReference type="ChEBI" id="CHEBI:57540"/>
    </ligand>
</feature>
<dbReference type="Gene3D" id="1.20.5.1300">
    <property type="match status" value="1"/>
</dbReference>
<keyword evidence="9 12" id="KW-0520">NAD</keyword>
<dbReference type="GO" id="GO:0000105">
    <property type="term" value="P:L-histidine biosynthetic process"/>
    <property type="evidence" value="ECO:0007669"/>
    <property type="project" value="UniProtKB-UniRule"/>
</dbReference>
<comment type="similarity">
    <text evidence="3 12 13 18">Belongs to the histidinol dehydrogenase family.</text>
</comment>
<keyword evidence="10 12" id="KW-0368">Histidine biosynthesis</keyword>
<evidence type="ECO:0000256" key="4">
    <source>
        <dbReference type="ARBA" id="ARBA00012965"/>
    </source>
</evidence>
<dbReference type="KEGG" id="brv:CFK39_03415"/>
<dbReference type="Pfam" id="PF00815">
    <property type="entry name" value="Histidinol_dh"/>
    <property type="match status" value="1"/>
</dbReference>
<evidence type="ECO:0000256" key="17">
    <source>
        <dbReference type="PIRSR" id="PIRSR000099-4"/>
    </source>
</evidence>
<evidence type="ECO:0000256" key="15">
    <source>
        <dbReference type="PIRSR" id="PIRSR000099-2"/>
    </source>
</evidence>
<dbReference type="Proteomes" id="UP000198398">
    <property type="component" value="Chromosome"/>
</dbReference>
<dbReference type="OrthoDB" id="9805269at2"/>
<dbReference type="InterPro" id="IPR022695">
    <property type="entry name" value="Histidinol_DH_monofunct"/>
</dbReference>
<dbReference type="SUPFAM" id="SSF53720">
    <property type="entry name" value="ALDH-like"/>
    <property type="match status" value="1"/>
</dbReference>
<comment type="catalytic activity">
    <reaction evidence="11 12">
        <text>L-histidinol + 2 NAD(+) + H2O = L-histidine + 2 NADH + 3 H(+)</text>
        <dbReference type="Rhea" id="RHEA:20641"/>
        <dbReference type="ChEBI" id="CHEBI:15377"/>
        <dbReference type="ChEBI" id="CHEBI:15378"/>
        <dbReference type="ChEBI" id="CHEBI:57540"/>
        <dbReference type="ChEBI" id="CHEBI:57595"/>
        <dbReference type="ChEBI" id="CHEBI:57699"/>
        <dbReference type="ChEBI" id="CHEBI:57945"/>
        <dbReference type="EC" id="1.1.1.23"/>
    </reaction>
</comment>
<dbReference type="InterPro" id="IPR001692">
    <property type="entry name" value="Histidinol_DH_CS"/>
</dbReference>
<keyword evidence="20" id="KW-1185">Reference proteome</keyword>
<dbReference type="PANTHER" id="PTHR21256">
    <property type="entry name" value="HISTIDINOL DEHYDROGENASE HDH"/>
    <property type="match status" value="1"/>
</dbReference>
<dbReference type="PRINTS" id="PR00083">
    <property type="entry name" value="HOLDHDRGNASE"/>
</dbReference>
<accession>A0A220UA43</accession>
<dbReference type="NCBIfam" id="TIGR00069">
    <property type="entry name" value="hisD"/>
    <property type="match status" value="1"/>
</dbReference>
<dbReference type="UniPathway" id="UPA00031">
    <property type="reaction ID" value="UER00014"/>
</dbReference>
<evidence type="ECO:0000256" key="1">
    <source>
        <dbReference type="ARBA" id="ARBA00003850"/>
    </source>
</evidence>
<dbReference type="HAMAP" id="MF_01024">
    <property type="entry name" value="HisD"/>
    <property type="match status" value="1"/>
</dbReference>
<feature type="binding site" evidence="12 16">
    <location>
        <position position="430"/>
    </location>
    <ligand>
        <name>substrate</name>
    </ligand>
</feature>
<dbReference type="Gene3D" id="3.40.50.1980">
    <property type="entry name" value="Nitrogenase molybdenum iron protein domain"/>
    <property type="match status" value="2"/>
</dbReference>
<feature type="binding site" evidence="12 16">
    <location>
        <position position="343"/>
    </location>
    <ligand>
        <name>substrate</name>
    </ligand>
</feature>
<evidence type="ECO:0000256" key="14">
    <source>
        <dbReference type="PIRSR" id="PIRSR000099-1"/>
    </source>
</evidence>
<feature type="binding site" evidence="12 17">
    <location>
        <position position="273"/>
    </location>
    <ligand>
        <name>Zn(2+)</name>
        <dbReference type="ChEBI" id="CHEBI:29105"/>
    </ligand>
</feature>
<proteinExistence type="inferred from homology"/>
<dbReference type="GO" id="GO:0008270">
    <property type="term" value="F:zinc ion binding"/>
    <property type="evidence" value="ECO:0007669"/>
    <property type="project" value="UniProtKB-UniRule"/>
</dbReference>
<reference evidence="20" key="1">
    <citation type="submission" date="2017-07" db="EMBL/GenBank/DDBJ databases">
        <title>Brachybacterium sp. VR2415.</title>
        <authorList>
            <person name="Tak E.J."/>
            <person name="Bae J.-W."/>
        </authorList>
    </citation>
    <scope>NUCLEOTIDE SEQUENCE [LARGE SCALE GENOMIC DNA]</scope>
    <source>
        <strain evidence="20">VR2415</strain>
    </source>
</reference>
<feature type="binding site" evidence="12 16">
    <location>
        <position position="273"/>
    </location>
    <ligand>
        <name>substrate</name>
    </ligand>
</feature>
<evidence type="ECO:0000313" key="19">
    <source>
        <dbReference type="EMBL" id="ASK65029.1"/>
    </source>
</evidence>
<dbReference type="GO" id="GO:0005829">
    <property type="term" value="C:cytosol"/>
    <property type="evidence" value="ECO:0007669"/>
    <property type="project" value="TreeGrafter"/>
</dbReference>
<evidence type="ECO:0000256" key="7">
    <source>
        <dbReference type="ARBA" id="ARBA00022833"/>
    </source>
</evidence>
<dbReference type="AlphaFoldDB" id="A0A220UA43"/>
<dbReference type="RefSeq" id="WP_089064276.1">
    <property type="nucleotide sequence ID" value="NZ_CP022316.1"/>
</dbReference>
<feature type="binding site" evidence="12 16">
    <location>
        <position position="435"/>
    </location>
    <ligand>
        <name>substrate</name>
    </ligand>
</feature>
<dbReference type="FunFam" id="3.40.50.1980:FF:000001">
    <property type="entry name" value="Histidinol dehydrogenase"/>
    <property type="match status" value="1"/>
</dbReference>
<dbReference type="PIRSF" id="PIRSF000099">
    <property type="entry name" value="Histidinol_dh"/>
    <property type="match status" value="1"/>
</dbReference>
<feature type="binding site" evidence="12 16">
    <location>
        <position position="251"/>
    </location>
    <ligand>
        <name>substrate</name>
    </ligand>
</feature>
<dbReference type="CDD" id="cd06572">
    <property type="entry name" value="Histidinol_dh"/>
    <property type="match status" value="1"/>
</dbReference>
<evidence type="ECO:0000256" key="13">
    <source>
        <dbReference type="PIRNR" id="PIRNR000099"/>
    </source>
</evidence>
<comment type="pathway">
    <text evidence="2 12">Amino-acid biosynthesis; L-histidine biosynthesis; L-histidine from 5-phospho-alpha-D-ribose 1-diphosphate: step 9/9.</text>
</comment>
<evidence type="ECO:0000256" key="9">
    <source>
        <dbReference type="ARBA" id="ARBA00023027"/>
    </source>
</evidence>